<dbReference type="InterPro" id="IPR050832">
    <property type="entry name" value="Bact_Acetyltransf"/>
</dbReference>
<dbReference type="SUPFAM" id="SSF55729">
    <property type="entry name" value="Acyl-CoA N-acyltransferases (Nat)"/>
    <property type="match status" value="1"/>
</dbReference>
<dbReference type="HOGENOM" id="CLU_1223611_0_0_6"/>
<dbReference type="SUPFAM" id="SSF55909">
    <property type="entry name" value="Pentein"/>
    <property type="match status" value="1"/>
</dbReference>
<dbReference type="InterPro" id="IPR007466">
    <property type="entry name" value="Peptidyl-Arg-deiminase_porph"/>
</dbReference>
<dbReference type="GeneID" id="93360457"/>
<dbReference type="InterPro" id="IPR016181">
    <property type="entry name" value="Acyl_CoA_acyltransferase"/>
</dbReference>
<evidence type="ECO:0000313" key="5">
    <source>
        <dbReference type="EMBL" id="AGG31270.1"/>
    </source>
</evidence>
<gene>
    <name evidence="5" type="ORF">MU9_2224</name>
</gene>
<keyword evidence="1" id="KW-0808">Transferase</keyword>
<dbReference type="GO" id="GO:0009446">
    <property type="term" value="P:putrescine biosynthetic process"/>
    <property type="evidence" value="ECO:0007669"/>
    <property type="project" value="InterPro"/>
</dbReference>
<dbReference type="Proteomes" id="UP000011834">
    <property type="component" value="Chromosome"/>
</dbReference>
<dbReference type="InterPro" id="IPR000182">
    <property type="entry name" value="GNAT_dom"/>
</dbReference>
<dbReference type="CDD" id="cd04301">
    <property type="entry name" value="NAT_SF"/>
    <property type="match status" value="1"/>
</dbReference>
<dbReference type="GO" id="GO:0004668">
    <property type="term" value="F:protein-arginine deiminase activity"/>
    <property type="evidence" value="ECO:0007669"/>
    <property type="project" value="InterPro"/>
</dbReference>
<dbReference type="PROSITE" id="PS51186">
    <property type="entry name" value="GNAT"/>
    <property type="match status" value="1"/>
</dbReference>
<evidence type="ECO:0000259" key="4">
    <source>
        <dbReference type="PROSITE" id="PS51186"/>
    </source>
</evidence>
<dbReference type="Pfam" id="PF13673">
    <property type="entry name" value="Acetyltransf_10"/>
    <property type="match status" value="1"/>
</dbReference>
<dbReference type="EMBL" id="CP004345">
    <property type="protein sequence ID" value="AGG31270.1"/>
    <property type="molecule type" value="Genomic_DNA"/>
</dbReference>
<evidence type="ECO:0000313" key="6">
    <source>
        <dbReference type="Proteomes" id="UP000011834"/>
    </source>
</evidence>
<keyword evidence="6" id="KW-1185">Reference proteome</keyword>
<proteinExistence type="predicted"/>
<evidence type="ECO:0000256" key="2">
    <source>
        <dbReference type="ARBA" id="ARBA00022801"/>
    </source>
</evidence>
<keyword evidence="3" id="KW-0012">Acyltransferase</keyword>
<dbReference type="GO" id="GO:0016747">
    <property type="term" value="F:acyltransferase activity, transferring groups other than amino-acyl groups"/>
    <property type="evidence" value="ECO:0007669"/>
    <property type="project" value="InterPro"/>
</dbReference>
<dbReference type="Gene3D" id="3.40.630.30">
    <property type="match status" value="1"/>
</dbReference>
<organism evidence="5 6">
    <name type="scientific">Morganella morganii subsp. morganii KT</name>
    <dbReference type="NCBI Taxonomy" id="1124991"/>
    <lineage>
        <taxon>Bacteria</taxon>
        <taxon>Pseudomonadati</taxon>
        <taxon>Pseudomonadota</taxon>
        <taxon>Gammaproteobacteria</taxon>
        <taxon>Enterobacterales</taxon>
        <taxon>Morganellaceae</taxon>
        <taxon>Morganella</taxon>
    </lineage>
</organism>
<name>J7SJL9_MORMO</name>
<accession>J7SJL9</accession>
<protein>
    <submittedName>
        <fullName evidence="5">ElaA protein</fullName>
    </submittedName>
</protein>
<dbReference type="Gene3D" id="3.75.10.10">
    <property type="entry name" value="L-arginine/glycine Amidinotransferase, Chain A"/>
    <property type="match status" value="1"/>
</dbReference>
<reference evidence="5 6" key="1">
    <citation type="journal article" date="2012" name="BMC Genomics">
        <title>Whole-genome sequencing and identification of Morganella morganii KT pathogenicity-related genes.</title>
        <authorList>
            <person name="Chen Y.T."/>
            <person name="Peng H.L."/>
            <person name="Shia W.C."/>
            <person name="Hsu F.R."/>
            <person name="Ken C.F."/>
            <person name="Tsao Y.M."/>
            <person name="Chen C.H."/>
            <person name="Liu C.E."/>
            <person name="Hsieh M.F."/>
            <person name="Chen H.C."/>
            <person name="Tang C.Y."/>
            <person name="Ku T.H."/>
        </authorList>
    </citation>
    <scope>NUCLEOTIDE SEQUENCE [LARGE SCALE GENOMIC DNA]</scope>
    <source>
        <strain evidence="5 6">KT</strain>
    </source>
</reference>
<sequence length="226" mass="25421">MFILPSGHLPHTATRMAFGVNPCMGRQRTEQLLSHYLRLKTIIRLNGIRNHDITDAHIDFYARCIILLLLTDRHMTPINWQTAALHDLSPQTLYRLLALRSAVFVVEQTCCYLDPDGADLTALHVWAEQDGEIMACCRILPPENSTAPAAIGRVVINPQFRGQKLGYPLMATAVQAVYRHFGTRRIVISAQAHLTAFYEKCGFTVCSDVYDEDGIPHCDMFRPAAD</sequence>
<dbReference type="Pfam" id="PF04371">
    <property type="entry name" value="PAD_porph"/>
    <property type="match status" value="1"/>
</dbReference>
<dbReference type="PANTHER" id="PTHR43877">
    <property type="entry name" value="AMINOALKYLPHOSPHONATE N-ACETYLTRANSFERASE-RELATED-RELATED"/>
    <property type="match status" value="1"/>
</dbReference>
<dbReference type="AlphaFoldDB" id="J7SJL9"/>
<evidence type="ECO:0000256" key="3">
    <source>
        <dbReference type="ARBA" id="ARBA00023315"/>
    </source>
</evidence>
<keyword evidence="2" id="KW-0378">Hydrolase</keyword>
<dbReference type="KEGG" id="mmk:MU9_2224"/>
<feature type="domain" description="N-acetyltransferase" evidence="4">
    <location>
        <begin position="83"/>
        <end position="225"/>
    </location>
</feature>
<evidence type="ECO:0000256" key="1">
    <source>
        <dbReference type="ARBA" id="ARBA00022679"/>
    </source>
</evidence>
<dbReference type="eggNOG" id="COG2153">
    <property type="taxonomic scope" value="Bacteria"/>
</dbReference>
<dbReference type="RefSeq" id="WP_004238405.1">
    <property type="nucleotide sequence ID" value="NC_020418.1"/>
</dbReference>